<dbReference type="EMBL" id="ON529868">
    <property type="protein sequence ID" value="USN16820.1"/>
    <property type="molecule type" value="Genomic_DNA"/>
</dbReference>
<protein>
    <submittedName>
        <fullName evidence="2">Uncharacterized protein</fullName>
    </submittedName>
</protein>
<proteinExistence type="predicted"/>
<gene>
    <name evidence="2" type="ORF">BABAYKA_00170</name>
</gene>
<dbReference type="Proteomes" id="UP001057237">
    <property type="component" value="Segment"/>
</dbReference>
<name>A0A9E7MVF5_9CAUD</name>
<sequence>MIEHDPYETTEQRRNRLNRQAVREEIRQLRAKAKSHALKAWDFEDQGAAHYDRMAYNSYSLTATILEQQLDSQQ</sequence>
<accession>A0A9E7MVF5</accession>
<keyword evidence="3" id="KW-1185">Reference proteome</keyword>
<organism evidence="2 3">
    <name type="scientific">Brevundimonas phage vB_BpoS-Babayka</name>
    <dbReference type="NCBI Taxonomy" id="2948596"/>
    <lineage>
        <taxon>Viruses</taxon>
        <taxon>Duplodnaviria</taxon>
        <taxon>Heunggongvirae</taxon>
        <taxon>Uroviricota</taxon>
        <taxon>Caudoviricetes</taxon>
        <taxon>Autographivirales</taxon>
        <taxon>Autonotataviridae</taxon>
        <taxon>Conareevirus</taxon>
        <taxon>Conareevirus babayka</taxon>
    </lineage>
</organism>
<feature type="coiled-coil region" evidence="1">
    <location>
        <begin position="7"/>
        <end position="39"/>
    </location>
</feature>
<reference evidence="2" key="1">
    <citation type="submission" date="2022-05" db="EMBL/GenBank/DDBJ databases">
        <authorList>
            <person name="Friedrich I."/>
            <person name="Poehlein A."/>
            <person name="Schneider D."/>
            <person name="Hertel R."/>
            <person name="Daniel R."/>
        </authorList>
    </citation>
    <scope>NUCLEOTIDE SEQUENCE</scope>
</reference>
<keyword evidence="1" id="KW-0175">Coiled coil</keyword>
<evidence type="ECO:0000313" key="3">
    <source>
        <dbReference type="Proteomes" id="UP001057237"/>
    </source>
</evidence>
<evidence type="ECO:0000256" key="1">
    <source>
        <dbReference type="SAM" id="Coils"/>
    </source>
</evidence>
<evidence type="ECO:0000313" key="2">
    <source>
        <dbReference type="EMBL" id="USN16820.1"/>
    </source>
</evidence>